<gene>
    <name evidence="5" type="ORF">P168DRAFT_295254</name>
</gene>
<dbReference type="AlphaFoldDB" id="A0A2I1DC03"/>
<dbReference type="FunFam" id="3.20.20.100:FF:000004">
    <property type="entry name" value="Oxidoreductase, aldo/keto reductase"/>
    <property type="match status" value="1"/>
</dbReference>
<comment type="similarity">
    <text evidence="3">Belongs to the aldo/keto reductase family. Aldo/keto reductase 2 subfamily.</text>
</comment>
<dbReference type="OrthoDB" id="48988at2759"/>
<dbReference type="GO" id="GO:0016491">
    <property type="term" value="F:oxidoreductase activity"/>
    <property type="evidence" value="ECO:0007669"/>
    <property type="project" value="UniProtKB-KW"/>
</dbReference>
<dbReference type="GeneID" id="36545549"/>
<dbReference type="CDD" id="cd19079">
    <property type="entry name" value="AKR_EcYajO-like"/>
    <property type="match status" value="1"/>
</dbReference>
<keyword evidence="1" id="KW-0521">NADP</keyword>
<proteinExistence type="inferred from homology"/>
<dbReference type="InterPro" id="IPR036812">
    <property type="entry name" value="NAD(P)_OxRdtase_dom_sf"/>
</dbReference>
<accession>A0A2I1DC03</accession>
<dbReference type="EMBL" id="MSFM01000002">
    <property type="protein sequence ID" value="PKY07394.1"/>
    <property type="molecule type" value="Genomic_DNA"/>
</dbReference>
<organism evidence="5 6">
    <name type="scientific">Aspergillus campestris (strain IBT 28561)</name>
    <dbReference type="NCBI Taxonomy" id="1392248"/>
    <lineage>
        <taxon>Eukaryota</taxon>
        <taxon>Fungi</taxon>
        <taxon>Dikarya</taxon>
        <taxon>Ascomycota</taxon>
        <taxon>Pezizomycotina</taxon>
        <taxon>Eurotiomycetes</taxon>
        <taxon>Eurotiomycetidae</taxon>
        <taxon>Eurotiales</taxon>
        <taxon>Aspergillaceae</taxon>
        <taxon>Aspergillus</taxon>
        <taxon>Aspergillus subgen. Circumdati</taxon>
    </lineage>
</organism>
<feature type="domain" description="NADP-dependent oxidoreductase" evidence="4">
    <location>
        <begin position="45"/>
        <end position="366"/>
    </location>
</feature>
<dbReference type="SUPFAM" id="SSF51430">
    <property type="entry name" value="NAD(P)-linked oxidoreductase"/>
    <property type="match status" value="1"/>
</dbReference>
<dbReference type="InterPro" id="IPR050523">
    <property type="entry name" value="AKR_Detox_Biosynth"/>
</dbReference>
<sequence length="375" mass="42190">MAARQTAFKAKKLSGIPDSLQASLSRSRAAYHQVGTSGLRISNPVFGGAHIGSSRWFPWVMNEEQAIPLLKAAYDRGINTWDTANIYSNGESERIMGRALRHYNIPRRKVVLMTKCYRVVCDEENYDPGSGVNFHNDLGNQSKDYVNSCGLSRSAIFNAVEASLERLGSTYIDVLQIHRFDEEVSPEETMHALHDLVRVGKVRYLGASSMWAYQLAILQHTAEKYNLTKIISMQHHYNLLYREEEREMIPYCRQSGVGSLAWSPLASGQLARAPEKNGTTLRSQAHKTGAFYLNAEGENSDLILSRVWEISQARGWPPSHVALAWLARRGSIPLIGFGSVERIDEALDARDKCLTLEEEAYLEEVYRPRAIEGHC</sequence>
<protein>
    <submittedName>
        <fullName evidence="5">Aldo/keto reductase</fullName>
    </submittedName>
</protein>
<reference evidence="5" key="1">
    <citation type="submission" date="2016-12" db="EMBL/GenBank/DDBJ databases">
        <title>The genomes of Aspergillus section Nigri reveals drivers in fungal speciation.</title>
        <authorList>
            <consortium name="DOE Joint Genome Institute"/>
            <person name="Vesth T.C."/>
            <person name="Nybo J."/>
            <person name="Theobald S."/>
            <person name="Brandl J."/>
            <person name="Frisvad J.C."/>
            <person name="Nielsen K.F."/>
            <person name="Lyhne E.K."/>
            <person name="Kogle M.E."/>
            <person name="Kuo A."/>
            <person name="Riley R."/>
            <person name="Clum A."/>
            <person name="Nolan M."/>
            <person name="Lipzen A."/>
            <person name="Salamov A."/>
            <person name="Henrissat B."/>
            <person name="Wiebenga A."/>
            <person name="De vries R.P."/>
            <person name="Grigoriev I.V."/>
            <person name="Mortensen U.H."/>
            <person name="Andersen M.R."/>
            <person name="Baker S.E."/>
        </authorList>
    </citation>
    <scope>NUCLEOTIDE SEQUENCE</scope>
    <source>
        <strain evidence="5">IBT 28561</strain>
    </source>
</reference>
<dbReference type="PANTHER" id="PTHR43364">
    <property type="entry name" value="NADH-SPECIFIC METHYLGLYOXAL REDUCTASE-RELATED"/>
    <property type="match status" value="1"/>
</dbReference>
<dbReference type="Pfam" id="PF00248">
    <property type="entry name" value="Aldo_ket_red"/>
    <property type="match status" value="1"/>
</dbReference>
<comment type="caution">
    <text evidence="5">The sequence shown here is derived from an EMBL/GenBank/DDBJ whole genome shotgun (WGS) entry which is preliminary data.</text>
</comment>
<dbReference type="Gene3D" id="3.20.20.100">
    <property type="entry name" value="NADP-dependent oxidoreductase domain"/>
    <property type="match status" value="1"/>
</dbReference>
<evidence type="ECO:0000313" key="5">
    <source>
        <dbReference type="EMBL" id="PKY07394.1"/>
    </source>
</evidence>
<evidence type="ECO:0000256" key="2">
    <source>
        <dbReference type="ARBA" id="ARBA00023002"/>
    </source>
</evidence>
<keyword evidence="6" id="KW-1185">Reference proteome</keyword>
<evidence type="ECO:0000313" key="6">
    <source>
        <dbReference type="Proteomes" id="UP000234254"/>
    </source>
</evidence>
<dbReference type="Proteomes" id="UP000234254">
    <property type="component" value="Unassembled WGS sequence"/>
</dbReference>
<dbReference type="PANTHER" id="PTHR43364:SF9">
    <property type="entry name" value="OXIDOREDUCTASE"/>
    <property type="match status" value="1"/>
</dbReference>
<evidence type="ECO:0000256" key="1">
    <source>
        <dbReference type="ARBA" id="ARBA00022857"/>
    </source>
</evidence>
<name>A0A2I1DC03_ASPC2</name>
<dbReference type="VEuPathDB" id="FungiDB:P168DRAFT_295254"/>
<dbReference type="InterPro" id="IPR023210">
    <property type="entry name" value="NADP_OxRdtase_dom"/>
</dbReference>
<keyword evidence="2" id="KW-0560">Oxidoreductase</keyword>
<dbReference type="GO" id="GO:0005829">
    <property type="term" value="C:cytosol"/>
    <property type="evidence" value="ECO:0007669"/>
    <property type="project" value="UniProtKB-ARBA"/>
</dbReference>
<dbReference type="RefSeq" id="XP_024695988.1">
    <property type="nucleotide sequence ID" value="XM_024838025.1"/>
</dbReference>
<evidence type="ECO:0000256" key="3">
    <source>
        <dbReference type="ARBA" id="ARBA00038157"/>
    </source>
</evidence>
<evidence type="ECO:0000259" key="4">
    <source>
        <dbReference type="Pfam" id="PF00248"/>
    </source>
</evidence>